<proteinExistence type="inferred from homology"/>
<dbReference type="PANTHER" id="PTHR30126:SF40">
    <property type="entry name" value="HTH-TYPE TRANSCRIPTIONAL REGULATOR GLTR"/>
    <property type="match status" value="1"/>
</dbReference>
<dbReference type="Pfam" id="PF03466">
    <property type="entry name" value="LysR_substrate"/>
    <property type="match status" value="1"/>
</dbReference>
<dbReference type="Proteomes" id="UP001519887">
    <property type="component" value="Unassembled WGS sequence"/>
</dbReference>
<keyword evidence="4" id="KW-0804">Transcription</keyword>
<sequence length="324" mass="36475">MDMEGLHSFIVVAREKSISKAAQLLHVTQPTLSARLRKLEDGLGVTLLERNWDGIRLTKEGRFFLAYSVQLFQELEEASALLRKQENRELEGPFEAVTDARRLRIGVESFFHPAFMSPIIEGIQQIAPEIECKFIHKHSEVLQHLLDCGSLDICIHTPTDSFARQDSLFVMRDKVVVLTPKENYPVIAPDLSNLPLLRSMPFVLFENSPLLSYHEMTERMLISMFGGVPERFHIVNDVGAALDIVISGFGHTFLPATSIAHLIGKPLPFNMVLVEYDFVNLPVLVTYSASPTSAHPTEQIARRIHSSLVERVSCLFPNAYQIKG</sequence>
<evidence type="ECO:0000256" key="3">
    <source>
        <dbReference type="ARBA" id="ARBA00023125"/>
    </source>
</evidence>
<dbReference type="InterPro" id="IPR005119">
    <property type="entry name" value="LysR_subst-bd"/>
</dbReference>
<evidence type="ECO:0000313" key="6">
    <source>
        <dbReference type="EMBL" id="MBW7456700.1"/>
    </source>
</evidence>
<evidence type="ECO:0000259" key="5">
    <source>
        <dbReference type="PROSITE" id="PS50931"/>
    </source>
</evidence>
<evidence type="ECO:0000256" key="2">
    <source>
        <dbReference type="ARBA" id="ARBA00023015"/>
    </source>
</evidence>
<comment type="caution">
    <text evidence="6">The sequence shown here is derived from an EMBL/GenBank/DDBJ whole genome shotgun (WGS) entry which is preliminary data.</text>
</comment>
<dbReference type="Gene3D" id="3.40.190.290">
    <property type="match status" value="1"/>
</dbReference>
<dbReference type="PRINTS" id="PR00039">
    <property type="entry name" value="HTHLYSR"/>
</dbReference>
<organism evidence="6 7">
    <name type="scientific">Paenibacillus sepulcri</name>
    <dbReference type="NCBI Taxonomy" id="359917"/>
    <lineage>
        <taxon>Bacteria</taxon>
        <taxon>Bacillati</taxon>
        <taxon>Bacillota</taxon>
        <taxon>Bacilli</taxon>
        <taxon>Bacillales</taxon>
        <taxon>Paenibacillaceae</taxon>
        <taxon>Paenibacillus</taxon>
    </lineage>
</organism>
<dbReference type="PANTHER" id="PTHR30126">
    <property type="entry name" value="HTH-TYPE TRANSCRIPTIONAL REGULATOR"/>
    <property type="match status" value="1"/>
</dbReference>
<dbReference type="InterPro" id="IPR036390">
    <property type="entry name" value="WH_DNA-bd_sf"/>
</dbReference>
<dbReference type="SUPFAM" id="SSF53850">
    <property type="entry name" value="Periplasmic binding protein-like II"/>
    <property type="match status" value="1"/>
</dbReference>
<keyword evidence="7" id="KW-1185">Reference proteome</keyword>
<dbReference type="InterPro" id="IPR036388">
    <property type="entry name" value="WH-like_DNA-bd_sf"/>
</dbReference>
<reference evidence="6 7" key="1">
    <citation type="submission" date="2021-07" db="EMBL/GenBank/DDBJ databases">
        <title>Paenibacillus radiodurans sp. nov., isolated from the southeastern edge of Tengger Desert.</title>
        <authorList>
            <person name="Zhang G."/>
        </authorList>
    </citation>
    <scope>NUCLEOTIDE SEQUENCE [LARGE SCALE GENOMIC DNA]</scope>
    <source>
        <strain evidence="6 7">CCM 7311</strain>
    </source>
</reference>
<gene>
    <name evidence="6" type="ORF">K0U00_21925</name>
</gene>
<feature type="domain" description="HTH lysR-type" evidence="5">
    <location>
        <begin position="1"/>
        <end position="58"/>
    </location>
</feature>
<dbReference type="InterPro" id="IPR000847">
    <property type="entry name" value="LysR_HTH_N"/>
</dbReference>
<keyword evidence="3" id="KW-0238">DNA-binding</keyword>
<comment type="similarity">
    <text evidence="1">Belongs to the LysR transcriptional regulatory family.</text>
</comment>
<protein>
    <submittedName>
        <fullName evidence="6">LysR family transcriptional regulator</fullName>
    </submittedName>
</protein>
<accession>A0ABS7C6Z4</accession>
<evidence type="ECO:0000256" key="1">
    <source>
        <dbReference type="ARBA" id="ARBA00009437"/>
    </source>
</evidence>
<dbReference type="PROSITE" id="PS50931">
    <property type="entry name" value="HTH_LYSR"/>
    <property type="match status" value="1"/>
</dbReference>
<dbReference type="EMBL" id="JAHZIK010000643">
    <property type="protein sequence ID" value="MBW7456700.1"/>
    <property type="molecule type" value="Genomic_DNA"/>
</dbReference>
<dbReference type="SUPFAM" id="SSF46785">
    <property type="entry name" value="Winged helix' DNA-binding domain"/>
    <property type="match status" value="1"/>
</dbReference>
<name>A0ABS7C6Z4_9BACL</name>
<dbReference type="CDD" id="cd05466">
    <property type="entry name" value="PBP2_LTTR_substrate"/>
    <property type="match status" value="1"/>
</dbReference>
<dbReference type="Pfam" id="PF00126">
    <property type="entry name" value="HTH_1"/>
    <property type="match status" value="1"/>
</dbReference>
<evidence type="ECO:0000256" key="4">
    <source>
        <dbReference type="ARBA" id="ARBA00023163"/>
    </source>
</evidence>
<dbReference type="Gene3D" id="1.10.10.10">
    <property type="entry name" value="Winged helix-like DNA-binding domain superfamily/Winged helix DNA-binding domain"/>
    <property type="match status" value="1"/>
</dbReference>
<evidence type="ECO:0000313" key="7">
    <source>
        <dbReference type="Proteomes" id="UP001519887"/>
    </source>
</evidence>
<keyword evidence="2" id="KW-0805">Transcription regulation</keyword>
<dbReference type="RefSeq" id="WP_210042845.1">
    <property type="nucleotide sequence ID" value="NZ_JBHLVU010000023.1"/>
</dbReference>